<dbReference type="PANTHER" id="PTHR13696">
    <property type="entry name" value="P-LOOP CONTAINING NUCLEOSIDE TRIPHOSPHATE HYDROLASE"/>
    <property type="match status" value="1"/>
</dbReference>
<comment type="caution">
    <text evidence="2">The sequence shown here is derived from an EMBL/GenBank/DDBJ whole genome shotgun (WGS) entry which is preliminary data.</text>
</comment>
<feature type="domain" description="AAA" evidence="1">
    <location>
        <begin position="2"/>
        <end position="176"/>
    </location>
</feature>
<name>A0ABW5DZB2_9BACT</name>
<evidence type="ECO:0000313" key="3">
    <source>
        <dbReference type="Proteomes" id="UP001597297"/>
    </source>
</evidence>
<protein>
    <submittedName>
        <fullName evidence="2">ParA family protein</fullName>
    </submittedName>
</protein>
<proteinExistence type="predicted"/>
<organism evidence="2 3">
    <name type="scientific">Rubritalea spongiae</name>
    <dbReference type="NCBI Taxonomy" id="430797"/>
    <lineage>
        <taxon>Bacteria</taxon>
        <taxon>Pseudomonadati</taxon>
        <taxon>Verrucomicrobiota</taxon>
        <taxon>Verrucomicrobiia</taxon>
        <taxon>Verrucomicrobiales</taxon>
        <taxon>Rubritaleaceae</taxon>
        <taxon>Rubritalea</taxon>
    </lineage>
</organism>
<evidence type="ECO:0000259" key="1">
    <source>
        <dbReference type="Pfam" id="PF13614"/>
    </source>
</evidence>
<sequence length="259" mass="27558">MTSIVISSQKGGVGKTTVSINLAFAFAKAGRKVLLVDADPQGSVGLSLTRQSRKLLGFFDYLSEDGCSLQSLVVPTRMETFSMVPSGQGEGYELGGGYNESVAERVQCFIDDAESDGYDLVIFDSAAGLFGITRDVLVCADAALVPQQAEPLGIRSVPKMLQGLTDLRAMNPKLKILGVLLTMVQRELAESAEAADSLRELLPEALVMLEEIGRNDLFLKASGKGVPVGVLQGAEALSNNFNGLRLEIESKLGLSRDNA</sequence>
<dbReference type="EMBL" id="JBHUJC010000011">
    <property type="protein sequence ID" value="MFD2275676.1"/>
    <property type="molecule type" value="Genomic_DNA"/>
</dbReference>
<dbReference type="SUPFAM" id="SSF52540">
    <property type="entry name" value="P-loop containing nucleoside triphosphate hydrolases"/>
    <property type="match status" value="1"/>
</dbReference>
<dbReference type="CDD" id="cd02042">
    <property type="entry name" value="ParAB_family"/>
    <property type="match status" value="1"/>
</dbReference>
<reference evidence="3" key="1">
    <citation type="journal article" date="2019" name="Int. J. Syst. Evol. Microbiol.">
        <title>The Global Catalogue of Microorganisms (GCM) 10K type strain sequencing project: providing services to taxonomists for standard genome sequencing and annotation.</title>
        <authorList>
            <consortium name="The Broad Institute Genomics Platform"/>
            <consortium name="The Broad Institute Genome Sequencing Center for Infectious Disease"/>
            <person name="Wu L."/>
            <person name="Ma J."/>
        </authorList>
    </citation>
    <scope>NUCLEOTIDE SEQUENCE [LARGE SCALE GENOMIC DNA]</scope>
    <source>
        <strain evidence="3">JCM 16545</strain>
    </source>
</reference>
<dbReference type="Gene3D" id="3.40.50.300">
    <property type="entry name" value="P-loop containing nucleotide triphosphate hydrolases"/>
    <property type="match status" value="1"/>
</dbReference>
<dbReference type="InterPro" id="IPR025669">
    <property type="entry name" value="AAA_dom"/>
</dbReference>
<dbReference type="Pfam" id="PF13614">
    <property type="entry name" value="AAA_31"/>
    <property type="match status" value="1"/>
</dbReference>
<gene>
    <name evidence="2" type="ORF">ACFSQZ_04270</name>
</gene>
<dbReference type="RefSeq" id="WP_377094816.1">
    <property type="nucleotide sequence ID" value="NZ_JBHSJM010000001.1"/>
</dbReference>
<dbReference type="PIRSF" id="PIRSF009320">
    <property type="entry name" value="Nuc_binding_HP_1000"/>
    <property type="match status" value="1"/>
</dbReference>
<dbReference type="InterPro" id="IPR027417">
    <property type="entry name" value="P-loop_NTPase"/>
</dbReference>
<dbReference type="PANTHER" id="PTHR13696:SF96">
    <property type="entry name" value="COBQ_COBB_MIND_PARA NUCLEOTIDE BINDING DOMAIN-CONTAINING PROTEIN"/>
    <property type="match status" value="1"/>
</dbReference>
<accession>A0ABW5DZB2</accession>
<evidence type="ECO:0000313" key="2">
    <source>
        <dbReference type="EMBL" id="MFD2275676.1"/>
    </source>
</evidence>
<dbReference type="Proteomes" id="UP001597297">
    <property type="component" value="Unassembled WGS sequence"/>
</dbReference>
<dbReference type="InterPro" id="IPR050678">
    <property type="entry name" value="DNA_Partitioning_ATPase"/>
</dbReference>
<keyword evidence="3" id="KW-1185">Reference proteome</keyword>